<evidence type="ECO:0000313" key="2">
    <source>
        <dbReference type="EMBL" id="KAG7548709.1"/>
    </source>
</evidence>
<dbReference type="InterPro" id="IPR006566">
    <property type="entry name" value="FBD"/>
</dbReference>
<dbReference type="InterPro" id="IPR055411">
    <property type="entry name" value="LRR_FXL15/At3g58940/PEG3-like"/>
</dbReference>
<dbReference type="PANTHER" id="PTHR31900">
    <property type="entry name" value="F-BOX/RNI SUPERFAMILY PROTEIN-RELATED"/>
    <property type="match status" value="1"/>
</dbReference>
<keyword evidence="3" id="KW-1185">Reference proteome</keyword>
<gene>
    <name evidence="2" type="ORF">ISN44_As12g038730</name>
</gene>
<proteinExistence type="predicted"/>
<name>A0A8T1YRS1_ARASU</name>
<dbReference type="Pfam" id="PF08387">
    <property type="entry name" value="FBD"/>
    <property type="match status" value="1"/>
</dbReference>
<dbReference type="PANTHER" id="PTHR31900:SF34">
    <property type="entry name" value="EMB|CAB62440.1-RELATED"/>
    <property type="match status" value="1"/>
</dbReference>
<dbReference type="SMART" id="SM00579">
    <property type="entry name" value="FBD"/>
    <property type="match status" value="1"/>
</dbReference>
<comment type="caution">
    <text evidence="2">The sequence shown here is derived from an EMBL/GenBank/DDBJ whole genome shotgun (WGS) entry which is preliminary data.</text>
</comment>
<dbReference type="EMBL" id="JAEFBJ010000012">
    <property type="protein sequence ID" value="KAG7548709.1"/>
    <property type="molecule type" value="Genomic_DNA"/>
</dbReference>
<accession>A0A8T1YRS1</accession>
<organism evidence="2 3">
    <name type="scientific">Arabidopsis suecica</name>
    <name type="common">Swedish thale-cress</name>
    <name type="synonym">Cardaminopsis suecica</name>
    <dbReference type="NCBI Taxonomy" id="45249"/>
    <lineage>
        <taxon>Eukaryota</taxon>
        <taxon>Viridiplantae</taxon>
        <taxon>Streptophyta</taxon>
        <taxon>Embryophyta</taxon>
        <taxon>Tracheophyta</taxon>
        <taxon>Spermatophyta</taxon>
        <taxon>Magnoliopsida</taxon>
        <taxon>eudicotyledons</taxon>
        <taxon>Gunneridae</taxon>
        <taxon>Pentapetalae</taxon>
        <taxon>rosids</taxon>
        <taxon>malvids</taxon>
        <taxon>Brassicales</taxon>
        <taxon>Brassicaceae</taxon>
        <taxon>Camelineae</taxon>
        <taxon>Arabidopsis</taxon>
    </lineage>
</organism>
<dbReference type="InterPro" id="IPR050232">
    <property type="entry name" value="FBL13/AtMIF1-like"/>
</dbReference>
<evidence type="ECO:0000259" key="1">
    <source>
        <dbReference type="SMART" id="SM00579"/>
    </source>
</evidence>
<reference evidence="2 3" key="1">
    <citation type="submission" date="2020-12" db="EMBL/GenBank/DDBJ databases">
        <title>Concerted genomic and epigenomic changes stabilize Arabidopsis allopolyploids.</title>
        <authorList>
            <person name="Chen Z."/>
        </authorList>
    </citation>
    <scope>NUCLEOTIDE SEQUENCE [LARGE SCALE GENOMIC DNA]</scope>
    <source>
        <strain evidence="2">As9502</strain>
        <tissue evidence="2">Leaf</tissue>
    </source>
</reference>
<dbReference type="OrthoDB" id="1110904at2759"/>
<dbReference type="Proteomes" id="UP000694251">
    <property type="component" value="Chromosome 12"/>
</dbReference>
<sequence>MILSKRWLSIWTMVPRLEYIDNTHKKRFLGRLFGASEREPQSIWLFLNESLRLHKAPILESLDIELGPHCPVDANVGKWIANAVDRRVRELEFQLMWSAGPTSLPKSLYTCDTLVYLRLSNKVFVDVSSPVCLPSLKRLHLVSVVYKDEDSVVRLLSSCPILEYLYVLRHDQDNVTNFSVKVPSLETLTYCNVKPKVVGEEDVQDIGGSLAIDSKILKEFAIIDTSPNSCSIENKPRLDKAVIYVYSYPDDKFMRSLSSVRYLEIYLRVTTVPCCHAINFSQLIECNIRPYNLDWFEPLVSLLQNSPELKVLLIDQTFETKASPLSFKQPNDVPLCLSTKLKIFEWNEYGGTSQENHVLSYILANSKCLKRAGISLKSTWKWNKKKIMKELKSMYRISTTSQLLFSTQLEFEAKVEKK</sequence>
<dbReference type="Pfam" id="PF24758">
    <property type="entry name" value="LRR_At5g56370"/>
    <property type="match status" value="1"/>
</dbReference>
<protein>
    <submittedName>
        <fullName evidence="2">FBD domain</fullName>
    </submittedName>
</protein>
<evidence type="ECO:0000313" key="3">
    <source>
        <dbReference type="Proteomes" id="UP000694251"/>
    </source>
</evidence>
<dbReference type="AlphaFoldDB" id="A0A8T1YRS1"/>
<feature type="domain" description="FBD" evidence="1">
    <location>
        <begin position="335"/>
        <end position="406"/>
    </location>
</feature>